<protein>
    <submittedName>
        <fullName evidence="5">DNA-binding MarR family transcriptional regulator</fullName>
    </submittedName>
</protein>
<evidence type="ECO:0000313" key="5">
    <source>
        <dbReference type="EMBL" id="TDR93215.1"/>
    </source>
</evidence>
<proteinExistence type="predicted"/>
<reference evidence="5 6" key="1">
    <citation type="submission" date="2019-03" db="EMBL/GenBank/DDBJ databases">
        <title>Genomic Encyclopedia of Type Strains, Phase IV (KMG-IV): sequencing the most valuable type-strain genomes for metagenomic binning, comparative biology and taxonomic classification.</title>
        <authorList>
            <person name="Goeker M."/>
        </authorList>
    </citation>
    <scope>NUCLEOTIDE SEQUENCE [LARGE SCALE GENOMIC DNA]</scope>
    <source>
        <strain evidence="5 6">DSM 25903</strain>
    </source>
</reference>
<dbReference type="Gene3D" id="1.10.10.10">
    <property type="entry name" value="Winged helix-like DNA-binding domain superfamily/Winged helix DNA-binding domain"/>
    <property type="match status" value="1"/>
</dbReference>
<dbReference type="PANTHER" id="PTHR33164:SF44">
    <property type="entry name" value="TRANSCRIPTIONAL REGULATORY PROTEIN"/>
    <property type="match status" value="1"/>
</dbReference>
<dbReference type="SMART" id="SM00347">
    <property type="entry name" value="HTH_MARR"/>
    <property type="match status" value="1"/>
</dbReference>
<dbReference type="InterPro" id="IPR039422">
    <property type="entry name" value="MarR/SlyA-like"/>
</dbReference>
<dbReference type="InterPro" id="IPR000835">
    <property type="entry name" value="HTH_MarR-typ"/>
</dbReference>
<dbReference type="AlphaFoldDB" id="A0A4R7C7J4"/>
<dbReference type="InterPro" id="IPR036390">
    <property type="entry name" value="WH_DNA-bd_sf"/>
</dbReference>
<dbReference type="GO" id="GO:0003677">
    <property type="term" value="F:DNA binding"/>
    <property type="evidence" value="ECO:0007669"/>
    <property type="project" value="UniProtKB-KW"/>
</dbReference>
<evidence type="ECO:0000256" key="2">
    <source>
        <dbReference type="ARBA" id="ARBA00023125"/>
    </source>
</evidence>
<keyword evidence="2 5" id="KW-0238">DNA-binding</keyword>
<dbReference type="InterPro" id="IPR036388">
    <property type="entry name" value="WH-like_DNA-bd_sf"/>
</dbReference>
<gene>
    <name evidence="5" type="ORF">EV668_0471</name>
</gene>
<organism evidence="5 6">
    <name type="scientific">Enterovirga rhinocerotis</name>
    <dbReference type="NCBI Taxonomy" id="1339210"/>
    <lineage>
        <taxon>Bacteria</taxon>
        <taxon>Pseudomonadati</taxon>
        <taxon>Pseudomonadota</taxon>
        <taxon>Alphaproteobacteria</taxon>
        <taxon>Hyphomicrobiales</taxon>
        <taxon>Methylobacteriaceae</taxon>
        <taxon>Enterovirga</taxon>
    </lineage>
</organism>
<dbReference type="GO" id="GO:0006950">
    <property type="term" value="P:response to stress"/>
    <property type="evidence" value="ECO:0007669"/>
    <property type="project" value="TreeGrafter"/>
</dbReference>
<evidence type="ECO:0000313" key="6">
    <source>
        <dbReference type="Proteomes" id="UP000295122"/>
    </source>
</evidence>
<evidence type="ECO:0000256" key="3">
    <source>
        <dbReference type="ARBA" id="ARBA00023163"/>
    </source>
</evidence>
<dbReference type="EMBL" id="SNZR01000011">
    <property type="protein sequence ID" value="TDR93215.1"/>
    <property type="molecule type" value="Genomic_DNA"/>
</dbReference>
<dbReference type="PANTHER" id="PTHR33164">
    <property type="entry name" value="TRANSCRIPTIONAL REGULATOR, MARR FAMILY"/>
    <property type="match status" value="1"/>
</dbReference>
<evidence type="ECO:0000256" key="1">
    <source>
        <dbReference type="ARBA" id="ARBA00023015"/>
    </source>
</evidence>
<dbReference type="InterPro" id="IPR023187">
    <property type="entry name" value="Tscrpt_reg_MarR-type_CS"/>
</dbReference>
<keyword evidence="1" id="KW-0805">Transcription regulation</keyword>
<dbReference type="Pfam" id="PF12802">
    <property type="entry name" value="MarR_2"/>
    <property type="match status" value="1"/>
</dbReference>
<dbReference type="PROSITE" id="PS01117">
    <property type="entry name" value="HTH_MARR_1"/>
    <property type="match status" value="1"/>
</dbReference>
<dbReference type="PROSITE" id="PS50995">
    <property type="entry name" value="HTH_MARR_2"/>
    <property type="match status" value="1"/>
</dbReference>
<keyword evidence="6" id="KW-1185">Reference proteome</keyword>
<dbReference type="GO" id="GO:0003700">
    <property type="term" value="F:DNA-binding transcription factor activity"/>
    <property type="evidence" value="ECO:0007669"/>
    <property type="project" value="InterPro"/>
</dbReference>
<dbReference type="SUPFAM" id="SSF46785">
    <property type="entry name" value="Winged helix' DNA-binding domain"/>
    <property type="match status" value="1"/>
</dbReference>
<feature type="domain" description="HTH marR-type" evidence="4">
    <location>
        <begin position="24"/>
        <end position="157"/>
    </location>
</feature>
<dbReference type="Proteomes" id="UP000295122">
    <property type="component" value="Unassembled WGS sequence"/>
</dbReference>
<name>A0A4R7C7J4_9HYPH</name>
<comment type="caution">
    <text evidence="5">The sequence shown here is derived from an EMBL/GenBank/DDBJ whole genome shotgun (WGS) entry which is preliminary data.</text>
</comment>
<sequence length="173" mass="19608">MTTSLDSAQDIAGRRPEARPLPPAYELIELLFFAYRDFVGDPDRVLSELGFGRAHHRVVHFVARRPGLPVADLLDLLQITKQSLNRVLKELVDKGFVEARVGAQDRRQRLLYPTEAGLDLSDRLVRIQTRRIRRALGRDEDGELEAAARLFLSRMIDRPERCGVREPGGSDNP</sequence>
<accession>A0A4R7C7J4</accession>
<evidence type="ECO:0000259" key="4">
    <source>
        <dbReference type="PROSITE" id="PS50995"/>
    </source>
</evidence>
<keyword evidence="3" id="KW-0804">Transcription</keyword>